<comment type="caution">
    <text evidence="1">The sequence shown here is derived from an EMBL/GenBank/DDBJ whole genome shotgun (WGS) entry which is preliminary data.</text>
</comment>
<sequence>MNATSVSKIGATTMPSKGYGRLKKSIGSHFGANVPRNEVRNGENYVNMDGRFHKRRGDVERYYDSYDHYEHSYSSNNMYNEHNYSYSYGGQKFKLVLKSLSYEVNVWWDCKCENRRRMGAKPIETWSLVMTALRNIFGVESCEGQRQGQQKVKFKESSMVEESPKVKELSQAKN</sequence>
<organism evidence="1 2">
    <name type="scientific">Catharanthus roseus</name>
    <name type="common">Madagascar periwinkle</name>
    <name type="synonym">Vinca rosea</name>
    <dbReference type="NCBI Taxonomy" id="4058"/>
    <lineage>
        <taxon>Eukaryota</taxon>
        <taxon>Viridiplantae</taxon>
        <taxon>Streptophyta</taxon>
        <taxon>Embryophyta</taxon>
        <taxon>Tracheophyta</taxon>
        <taxon>Spermatophyta</taxon>
        <taxon>Magnoliopsida</taxon>
        <taxon>eudicotyledons</taxon>
        <taxon>Gunneridae</taxon>
        <taxon>Pentapetalae</taxon>
        <taxon>asterids</taxon>
        <taxon>lamiids</taxon>
        <taxon>Gentianales</taxon>
        <taxon>Apocynaceae</taxon>
        <taxon>Rauvolfioideae</taxon>
        <taxon>Vinceae</taxon>
        <taxon>Catharanthinae</taxon>
        <taxon>Catharanthus</taxon>
    </lineage>
</organism>
<dbReference type="EMBL" id="CM044704">
    <property type="protein sequence ID" value="KAI5666813.1"/>
    <property type="molecule type" value="Genomic_DNA"/>
</dbReference>
<gene>
    <name evidence="1" type="ORF">M9H77_16666</name>
</gene>
<accession>A0ACC0B2E6</accession>
<proteinExistence type="predicted"/>
<protein>
    <submittedName>
        <fullName evidence="1">Uncharacterized protein</fullName>
    </submittedName>
</protein>
<dbReference type="Proteomes" id="UP001060085">
    <property type="component" value="Linkage Group LG04"/>
</dbReference>
<evidence type="ECO:0000313" key="2">
    <source>
        <dbReference type="Proteomes" id="UP001060085"/>
    </source>
</evidence>
<name>A0ACC0B2E6_CATRO</name>
<reference evidence="2" key="1">
    <citation type="journal article" date="2023" name="Nat. Plants">
        <title>Single-cell RNA sequencing provides a high-resolution roadmap for understanding the multicellular compartmentation of specialized metabolism.</title>
        <authorList>
            <person name="Sun S."/>
            <person name="Shen X."/>
            <person name="Li Y."/>
            <person name="Li Y."/>
            <person name="Wang S."/>
            <person name="Li R."/>
            <person name="Zhang H."/>
            <person name="Shen G."/>
            <person name="Guo B."/>
            <person name="Wei J."/>
            <person name="Xu J."/>
            <person name="St-Pierre B."/>
            <person name="Chen S."/>
            <person name="Sun C."/>
        </authorList>
    </citation>
    <scope>NUCLEOTIDE SEQUENCE [LARGE SCALE GENOMIC DNA]</scope>
</reference>
<keyword evidence="2" id="KW-1185">Reference proteome</keyword>
<evidence type="ECO:0000313" key="1">
    <source>
        <dbReference type="EMBL" id="KAI5666813.1"/>
    </source>
</evidence>